<protein>
    <submittedName>
        <fullName evidence="10">Low molecular weight phosphotyrosine protein phosphatase</fullName>
    </submittedName>
</protein>
<dbReference type="Gene3D" id="3.40.50.2300">
    <property type="match status" value="1"/>
</dbReference>
<accession>A0A4P6XVA9</accession>
<organism evidence="10 11">
    <name type="scientific">Metschnikowia aff. pulcherrima</name>
    <dbReference type="NCBI Taxonomy" id="2163413"/>
    <lineage>
        <taxon>Eukaryota</taxon>
        <taxon>Fungi</taxon>
        <taxon>Dikarya</taxon>
        <taxon>Ascomycota</taxon>
        <taxon>Saccharomycotina</taxon>
        <taxon>Pichiomycetes</taxon>
        <taxon>Metschnikowiaceae</taxon>
        <taxon>Metschnikowia</taxon>
    </lineage>
</organism>
<reference evidence="11" key="1">
    <citation type="submission" date="2019-03" db="EMBL/GenBank/DDBJ databases">
        <title>Snf2 controls pulcherriminic acid biosynthesis and connects pigmentation and antifungal activity of the yeast Metschnikowia pulcherrima.</title>
        <authorList>
            <person name="Gore-Lloyd D."/>
            <person name="Sumann I."/>
            <person name="Brachmann A.O."/>
            <person name="Schneeberger K."/>
            <person name="Ortiz-Merino R.A."/>
            <person name="Moreno-Beltran M."/>
            <person name="Schlaefli M."/>
            <person name="Kirner P."/>
            <person name="Santos Kron A."/>
            <person name="Wolfe K.H."/>
            <person name="Piel J."/>
            <person name="Ahrens C.H."/>
            <person name="Henk D."/>
            <person name="Freimoser F.M."/>
        </authorList>
    </citation>
    <scope>NUCLEOTIDE SEQUENCE [LARGE SCALE GENOMIC DNA]</scope>
    <source>
        <strain evidence="11">APC 1.2</strain>
    </source>
</reference>
<dbReference type="InterPro" id="IPR023485">
    <property type="entry name" value="Ptyr_pPase"/>
</dbReference>
<dbReference type="SMART" id="SM00226">
    <property type="entry name" value="LMWPc"/>
    <property type="match status" value="1"/>
</dbReference>
<dbReference type="SUPFAM" id="SSF52788">
    <property type="entry name" value="Phosphotyrosine protein phosphatases I"/>
    <property type="match status" value="1"/>
</dbReference>
<comment type="catalytic activity">
    <reaction evidence="7">
        <text>O-phospho-L-tyrosyl-[protein] + H2O = L-tyrosyl-[protein] + phosphate</text>
        <dbReference type="Rhea" id="RHEA:10684"/>
        <dbReference type="Rhea" id="RHEA-COMP:10136"/>
        <dbReference type="Rhea" id="RHEA-COMP:20101"/>
        <dbReference type="ChEBI" id="CHEBI:15377"/>
        <dbReference type="ChEBI" id="CHEBI:43474"/>
        <dbReference type="ChEBI" id="CHEBI:46858"/>
        <dbReference type="ChEBI" id="CHEBI:61978"/>
        <dbReference type="EC" id="3.1.3.48"/>
    </reaction>
</comment>
<evidence type="ECO:0000313" key="10">
    <source>
        <dbReference type="EMBL" id="QBM89904.1"/>
    </source>
</evidence>
<evidence type="ECO:0000256" key="8">
    <source>
        <dbReference type="PIRSR" id="PIRSR617867-1"/>
    </source>
</evidence>
<feature type="active site" description="Proton donor" evidence="8">
    <location>
        <position position="153"/>
    </location>
</feature>
<dbReference type="PANTHER" id="PTHR11717">
    <property type="entry name" value="LOW MOLECULAR WEIGHT PROTEIN TYROSINE PHOSPHATASE"/>
    <property type="match status" value="1"/>
</dbReference>
<dbReference type="InterPro" id="IPR050438">
    <property type="entry name" value="LMW_PTPase"/>
</dbReference>
<comment type="catalytic activity">
    <reaction evidence="1">
        <text>a phosphate monoester + H2O = an alcohol + phosphate</text>
        <dbReference type="Rhea" id="RHEA:15017"/>
        <dbReference type="ChEBI" id="CHEBI:15377"/>
        <dbReference type="ChEBI" id="CHEBI:30879"/>
        <dbReference type="ChEBI" id="CHEBI:43474"/>
        <dbReference type="ChEBI" id="CHEBI:67140"/>
        <dbReference type="EC" id="3.1.3.2"/>
    </reaction>
</comment>
<dbReference type="AlphaFoldDB" id="A0A4P6XVA9"/>
<dbReference type="FunFam" id="3.40.50.2300:FF:000105">
    <property type="entry name" value="Low molecular weight phosphotyrosine protein"/>
    <property type="match status" value="1"/>
</dbReference>
<dbReference type="PANTHER" id="PTHR11717:SF7">
    <property type="entry name" value="LOW MOLECULAR WEIGHT PHOSPHOTYROSINE PROTEIN PHOSPHATASE"/>
    <property type="match status" value="1"/>
</dbReference>
<dbReference type="Pfam" id="PF01451">
    <property type="entry name" value="LMWPc"/>
    <property type="match status" value="1"/>
</dbReference>
<dbReference type="EMBL" id="CP034460">
    <property type="protein sequence ID" value="QBM89904.1"/>
    <property type="molecule type" value="Genomic_DNA"/>
</dbReference>
<dbReference type="STRING" id="2163413.A0A4P6XVA9"/>
<feature type="active site" evidence="8">
    <location>
        <position position="41"/>
    </location>
</feature>
<gene>
    <name evidence="10" type="primary">MPUL0E01390</name>
    <name evidence="10" type="ORF">METSCH_E01390</name>
</gene>
<dbReference type="Proteomes" id="UP000292447">
    <property type="component" value="Chromosome V"/>
</dbReference>
<comment type="subcellular location">
    <subcellularLocation>
        <location evidence="2">Cytoplasm</location>
    </subcellularLocation>
</comment>
<evidence type="ECO:0000256" key="7">
    <source>
        <dbReference type="ARBA" id="ARBA00051722"/>
    </source>
</evidence>
<dbReference type="GO" id="GO:0005737">
    <property type="term" value="C:cytoplasm"/>
    <property type="evidence" value="ECO:0007669"/>
    <property type="project" value="UniProtKB-SubCell"/>
</dbReference>
<evidence type="ECO:0000256" key="5">
    <source>
        <dbReference type="ARBA" id="ARBA00022801"/>
    </source>
</evidence>
<evidence type="ECO:0000256" key="2">
    <source>
        <dbReference type="ARBA" id="ARBA00004496"/>
    </source>
</evidence>
<dbReference type="GO" id="GO:0004725">
    <property type="term" value="F:protein tyrosine phosphatase activity"/>
    <property type="evidence" value="ECO:0007669"/>
    <property type="project" value="UniProtKB-EC"/>
</dbReference>
<evidence type="ECO:0000256" key="6">
    <source>
        <dbReference type="ARBA" id="ARBA00022912"/>
    </source>
</evidence>
<evidence type="ECO:0000313" key="11">
    <source>
        <dbReference type="Proteomes" id="UP000292447"/>
    </source>
</evidence>
<dbReference type="InterPro" id="IPR017867">
    <property type="entry name" value="Tyr_phospatase_low_mol_wt"/>
</dbReference>
<evidence type="ECO:0000256" key="3">
    <source>
        <dbReference type="ARBA" id="ARBA00011063"/>
    </source>
</evidence>
<dbReference type="CDD" id="cd16343">
    <property type="entry name" value="LMWPTP"/>
    <property type="match status" value="1"/>
</dbReference>
<evidence type="ECO:0000259" key="9">
    <source>
        <dbReference type="SMART" id="SM00226"/>
    </source>
</evidence>
<evidence type="ECO:0000256" key="1">
    <source>
        <dbReference type="ARBA" id="ARBA00000032"/>
    </source>
</evidence>
<proteinExistence type="inferred from homology"/>
<comment type="similarity">
    <text evidence="3">Belongs to the low molecular weight phosphotyrosine protein phosphatase family.</text>
</comment>
<keyword evidence="11" id="KW-1185">Reference proteome</keyword>
<keyword evidence="4" id="KW-0963">Cytoplasm</keyword>
<feature type="domain" description="Phosphotyrosine protein phosphatase I" evidence="9">
    <location>
        <begin position="34"/>
        <end position="179"/>
    </location>
</feature>
<evidence type="ECO:0000256" key="4">
    <source>
        <dbReference type="ARBA" id="ARBA00022490"/>
    </source>
</evidence>
<dbReference type="GO" id="GO:0003993">
    <property type="term" value="F:acid phosphatase activity"/>
    <property type="evidence" value="ECO:0007669"/>
    <property type="project" value="UniProtKB-EC"/>
</dbReference>
<keyword evidence="5" id="KW-0378">Hydrolase</keyword>
<name>A0A4P6XVA9_9ASCO</name>
<dbReference type="PRINTS" id="PR00719">
    <property type="entry name" value="LMWPTPASE"/>
</dbReference>
<dbReference type="InterPro" id="IPR036196">
    <property type="entry name" value="Ptyr_pPase_sf"/>
</dbReference>
<sequence>MHVSKQSRIGHSGQPIRTQNALKWSQNPYITLSRSLTFSCRSPMAEAVFKQKVHELGLDAHFSEIDSFGTSGWHIGESPDSRSTSTCRKHGVPVNHAAQQITPKDFARFDYIIGMDELNKGDLMHMKPSDSSAQVAMFGKWRTNKEFAVVVLDPYYGGRDGFETNFRQISHFSEEFLKQELGVEI</sequence>
<keyword evidence="6" id="KW-0904">Protein phosphatase</keyword>